<dbReference type="RefSeq" id="WP_218059943.1">
    <property type="nucleotide sequence ID" value="NZ_JAPYYP010000013.1"/>
</dbReference>
<dbReference type="InterPro" id="IPR012611">
    <property type="entry name" value="SASP_SspK"/>
</dbReference>
<keyword evidence="4" id="KW-1185">Reference proteome</keyword>
<dbReference type="GO" id="GO:0042601">
    <property type="term" value="C:endospore-forming forespore"/>
    <property type="evidence" value="ECO:0007669"/>
    <property type="project" value="InterPro"/>
</dbReference>
<reference evidence="3" key="1">
    <citation type="submission" date="2022-12" db="EMBL/GenBank/DDBJ databases">
        <title>Draft genome sequence of the thermophilic strain Brevibacillus thermoruber HT42, isolated from Los Humeros, Puebla, Mexico, with biotechnological potential.</title>
        <authorList>
            <person name="Lara Sanchez J."/>
            <person name="Solis Palacios R."/>
            <person name="Bustos Baena A.S."/>
            <person name="Ruz Baez A.E."/>
            <person name="Espinosa Luna G."/>
            <person name="Oliart Ros R.M."/>
        </authorList>
    </citation>
    <scope>NUCLEOTIDE SEQUENCE</scope>
    <source>
        <strain evidence="3">HT42</strain>
    </source>
</reference>
<dbReference type="Pfam" id="PF08176">
    <property type="entry name" value="SspK"/>
    <property type="match status" value="1"/>
</dbReference>
<sequence>MMVRNKEKDFGKTPEIRGPKAQSEAVRSDGSINSEPQERLKENR</sequence>
<evidence type="ECO:0000313" key="4">
    <source>
        <dbReference type="Proteomes" id="UP001151071"/>
    </source>
</evidence>
<dbReference type="GO" id="GO:0030435">
    <property type="term" value="P:sporulation resulting in formation of a cellular spore"/>
    <property type="evidence" value="ECO:0007669"/>
    <property type="project" value="UniProtKB-KW"/>
</dbReference>
<evidence type="ECO:0000313" key="3">
    <source>
        <dbReference type="EMBL" id="MDA5109096.1"/>
    </source>
</evidence>
<comment type="caution">
    <text evidence="3">The sequence shown here is derived from an EMBL/GenBank/DDBJ whole genome shotgun (WGS) entry which is preliminary data.</text>
</comment>
<dbReference type="EMBL" id="JAPYYP010000013">
    <property type="protein sequence ID" value="MDA5109096.1"/>
    <property type="molecule type" value="Genomic_DNA"/>
</dbReference>
<organism evidence="3 4">
    <name type="scientific">Brevibacillus thermoruber</name>
    <dbReference type="NCBI Taxonomy" id="33942"/>
    <lineage>
        <taxon>Bacteria</taxon>
        <taxon>Bacillati</taxon>
        <taxon>Bacillota</taxon>
        <taxon>Bacilli</taxon>
        <taxon>Bacillales</taxon>
        <taxon>Paenibacillaceae</taxon>
        <taxon>Brevibacillus</taxon>
    </lineage>
</organism>
<proteinExistence type="predicted"/>
<name>A0A9X3Z3P6_9BACL</name>
<dbReference type="GO" id="GO:0030436">
    <property type="term" value="P:asexual sporulation"/>
    <property type="evidence" value="ECO:0007669"/>
    <property type="project" value="InterPro"/>
</dbReference>
<gene>
    <name evidence="3" type="ORF">O3V59_12040</name>
</gene>
<evidence type="ECO:0000256" key="1">
    <source>
        <dbReference type="ARBA" id="ARBA00022969"/>
    </source>
</evidence>
<protein>
    <submittedName>
        <fullName evidence="3">Spore protein</fullName>
    </submittedName>
</protein>
<feature type="compositionally biased region" description="Basic and acidic residues" evidence="2">
    <location>
        <begin position="1"/>
        <end position="18"/>
    </location>
</feature>
<feature type="region of interest" description="Disordered" evidence="2">
    <location>
        <begin position="1"/>
        <end position="44"/>
    </location>
</feature>
<dbReference type="Proteomes" id="UP001151071">
    <property type="component" value="Unassembled WGS sequence"/>
</dbReference>
<evidence type="ECO:0000256" key="2">
    <source>
        <dbReference type="SAM" id="MobiDB-lite"/>
    </source>
</evidence>
<dbReference type="AlphaFoldDB" id="A0A9X3Z3P6"/>
<keyword evidence="1" id="KW-0749">Sporulation</keyword>
<accession>A0A9X3Z3P6</accession>